<proteinExistence type="predicted"/>
<dbReference type="SUPFAM" id="SSF53098">
    <property type="entry name" value="Ribonuclease H-like"/>
    <property type="match status" value="1"/>
</dbReference>
<dbReference type="OMA" id="CEACENS"/>
<dbReference type="AlphaFoldDB" id="A0A8C4NG03"/>
<keyword evidence="4" id="KW-1185">Reference proteome</keyword>
<feature type="domain" description="Integrase catalytic" evidence="2">
    <location>
        <begin position="232"/>
        <end position="382"/>
    </location>
</feature>
<protein>
    <recommendedName>
        <fullName evidence="1">Gypsy retrotransposon integrase-like protein 1</fullName>
    </recommendedName>
</protein>
<dbReference type="Gene3D" id="3.30.420.10">
    <property type="entry name" value="Ribonuclease H-like superfamily/Ribonuclease H"/>
    <property type="match status" value="1"/>
</dbReference>
<dbReference type="GO" id="GO:0003676">
    <property type="term" value="F:nucleic acid binding"/>
    <property type="evidence" value="ECO:0007669"/>
    <property type="project" value="InterPro"/>
</dbReference>
<dbReference type="GO" id="GO:0015074">
    <property type="term" value="P:DNA integration"/>
    <property type="evidence" value="ECO:0007669"/>
    <property type="project" value="InterPro"/>
</dbReference>
<accession>A0A8C4NG03</accession>
<evidence type="ECO:0000259" key="2">
    <source>
        <dbReference type="PROSITE" id="PS50994"/>
    </source>
</evidence>
<evidence type="ECO:0000256" key="1">
    <source>
        <dbReference type="ARBA" id="ARBA00039658"/>
    </source>
</evidence>
<dbReference type="InterPro" id="IPR012337">
    <property type="entry name" value="RNaseH-like_sf"/>
</dbReference>
<dbReference type="Pfam" id="PF17921">
    <property type="entry name" value="Integrase_H2C2"/>
    <property type="match status" value="1"/>
</dbReference>
<dbReference type="Pfam" id="PF00665">
    <property type="entry name" value="rve"/>
    <property type="match status" value="1"/>
</dbReference>
<reference evidence="3" key="2">
    <citation type="submission" date="2025-09" db="UniProtKB">
        <authorList>
            <consortium name="Ensembl"/>
        </authorList>
    </citation>
    <scope>IDENTIFICATION</scope>
</reference>
<evidence type="ECO:0000313" key="3">
    <source>
        <dbReference type="Ensembl" id="ENSEBUP00000007140.1"/>
    </source>
</evidence>
<dbReference type="InterPro" id="IPR041588">
    <property type="entry name" value="Integrase_H2C2"/>
</dbReference>
<dbReference type="PANTHER" id="PTHR37984:SF13">
    <property type="entry name" value="RIBONUCLEASE H"/>
    <property type="match status" value="1"/>
</dbReference>
<sequence>MRLCVWDNQDASVFAWSFELETDHKPLTFLFSENKGINTNASSCVQRWALMLSSYNYTIRYRPGTGNCGDALSRLPVPFTDCNNTPQPADLVLVIYVFESNNSPVTAAQVRFWSNRDPVLSAVKHCVMTGDWSCILDSEEYKPYLCCRDELSVQSECLLWGRRVIMPKQGREKLVSELHSTHPGSVTMKAIARSHVWWPGIDSELESCVHRCDTCMQLSKSPAESPLSLWSWPFKPWSRIHVDFAGLFFGKMFLVVIDAFSKCIECSIMSTSTSAATIENLRVMFTTHGLDDVLVSDNGSCFTCQEFQEFMRLNGIKHVRSAPFKLASNGQVDRAVQIIKQGLRRVTQGALQTCLSRVLLGYRSRPHTVTGVSPAKLLMKRELKTRLSLVHPDISEAVDNKRQGQKYDHDCMVALHDFAVNDPVYVLNHGLGVKWLPGVFTSKEGTRVFCVKLKDGHTLRKRG</sequence>
<dbReference type="Gene3D" id="1.10.340.70">
    <property type="match status" value="1"/>
</dbReference>
<dbReference type="GeneTree" id="ENSGT00940000166838"/>
<dbReference type="Proteomes" id="UP000694388">
    <property type="component" value="Unplaced"/>
</dbReference>
<dbReference type="PANTHER" id="PTHR37984">
    <property type="entry name" value="PROTEIN CBG26694"/>
    <property type="match status" value="1"/>
</dbReference>
<organism evidence="3 4">
    <name type="scientific">Eptatretus burgeri</name>
    <name type="common">Inshore hagfish</name>
    <dbReference type="NCBI Taxonomy" id="7764"/>
    <lineage>
        <taxon>Eukaryota</taxon>
        <taxon>Metazoa</taxon>
        <taxon>Chordata</taxon>
        <taxon>Craniata</taxon>
        <taxon>Vertebrata</taxon>
        <taxon>Cyclostomata</taxon>
        <taxon>Myxini</taxon>
        <taxon>Myxiniformes</taxon>
        <taxon>Myxinidae</taxon>
        <taxon>Eptatretinae</taxon>
        <taxon>Eptatretus</taxon>
    </lineage>
</organism>
<evidence type="ECO:0000313" key="4">
    <source>
        <dbReference type="Proteomes" id="UP000694388"/>
    </source>
</evidence>
<dbReference type="InterPro" id="IPR001584">
    <property type="entry name" value="Integrase_cat-core"/>
</dbReference>
<name>A0A8C4NG03_EPTBU</name>
<dbReference type="PROSITE" id="PS50994">
    <property type="entry name" value="INTEGRASE"/>
    <property type="match status" value="1"/>
</dbReference>
<dbReference type="InterPro" id="IPR050951">
    <property type="entry name" value="Retrovirus_Pol_polyprotein"/>
</dbReference>
<dbReference type="InterPro" id="IPR036397">
    <property type="entry name" value="RNaseH_sf"/>
</dbReference>
<reference evidence="3" key="1">
    <citation type="submission" date="2025-08" db="UniProtKB">
        <authorList>
            <consortium name="Ensembl"/>
        </authorList>
    </citation>
    <scope>IDENTIFICATION</scope>
</reference>
<dbReference type="Ensembl" id="ENSEBUT00000007612.1">
    <property type="protein sequence ID" value="ENSEBUP00000007140.1"/>
    <property type="gene ID" value="ENSEBUG00000004682.1"/>
</dbReference>
<dbReference type="FunFam" id="1.10.340.70:FF:000003">
    <property type="entry name" value="Protein CBG25708"/>
    <property type="match status" value="1"/>
</dbReference>